<proteinExistence type="predicted"/>
<organism evidence="1 2">
    <name type="scientific">Rhododendron molle</name>
    <name type="common">Chinese azalea</name>
    <name type="synonym">Azalea mollis</name>
    <dbReference type="NCBI Taxonomy" id="49168"/>
    <lineage>
        <taxon>Eukaryota</taxon>
        <taxon>Viridiplantae</taxon>
        <taxon>Streptophyta</taxon>
        <taxon>Embryophyta</taxon>
        <taxon>Tracheophyta</taxon>
        <taxon>Spermatophyta</taxon>
        <taxon>Magnoliopsida</taxon>
        <taxon>eudicotyledons</taxon>
        <taxon>Gunneridae</taxon>
        <taxon>Pentapetalae</taxon>
        <taxon>asterids</taxon>
        <taxon>Ericales</taxon>
        <taxon>Ericaceae</taxon>
        <taxon>Ericoideae</taxon>
        <taxon>Rhodoreae</taxon>
        <taxon>Rhododendron</taxon>
    </lineage>
</organism>
<sequence>MADAAVEFLLLNLKQLLVYNADLISGVKEQVESLYNELSMLKAFLKDSTEKRSEYEIVKELVRQIRGVVYEAEDVIDTFVVHTSLQKARSGFSKVIHGIDYPGKLRIVAKEIGSIRKRVDDLYRKQSFGFGVIQQQAGEKSGRGSPDKKAPVVEEENVVGFDQEAEILVARLNGGKEEMEVVPVIGMGGLGKTTLARKVFTGPVIEYEFYIRAWIYVSQEYSRKEVFLGILNSINKLTDEMYKWSDEKLAEELRVHLHCGRYLIVIDDVWTKGAWDDLKMAFPKNNNKIEQGESRREHTSFIHEAFKLLRVLEMRSINLPVFPVKMKELVHLRYIALHGDFEILPASTSYLWNLQTVIIETTSRTLKVEADFWKMLQLRHFFTNASSRLRGPPTTAWKSGKDPLVRRNLQTLSTISPESCTEDILARTPNLKKLGVRGKLRTLMEEKGGSSLFDNLTKLDRLVTLKLLNDTFPDRPSSGSLPPLYKFPPNLKKLTLADTLLDWEHMAILGILPKLEVLKLKDNAFKGERWEPLDGGFRLLRFLQIGRTDLVHWEGSSHHFPRLHRLILKHCESLKAVPSGLGDVSALQIIEVYHSSRNAVASVKQIQTQKQQGVAINQLKLLIYPPE</sequence>
<name>A0ACC0MCI0_RHOML</name>
<gene>
    <name evidence="1" type="ORF">RHMOL_Rhmol09G0128900</name>
</gene>
<comment type="caution">
    <text evidence="1">The sequence shown here is derived from an EMBL/GenBank/DDBJ whole genome shotgun (WGS) entry which is preliminary data.</text>
</comment>
<evidence type="ECO:0000313" key="1">
    <source>
        <dbReference type="EMBL" id="KAI8538758.1"/>
    </source>
</evidence>
<dbReference type="Proteomes" id="UP001062846">
    <property type="component" value="Chromosome 9"/>
</dbReference>
<keyword evidence="2" id="KW-1185">Reference proteome</keyword>
<accession>A0ACC0MCI0</accession>
<protein>
    <submittedName>
        <fullName evidence="1">Uncharacterized protein</fullName>
    </submittedName>
</protein>
<evidence type="ECO:0000313" key="2">
    <source>
        <dbReference type="Proteomes" id="UP001062846"/>
    </source>
</evidence>
<reference evidence="1" key="1">
    <citation type="submission" date="2022-02" db="EMBL/GenBank/DDBJ databases">
        <title>Plant Genome Project.</title>
        <authorList>
            <person name="Zhang R.-G."/>
        </authorList>
    </citation>
    <scope>NUCLEOTIDE SEQUENCE</scope>
    <source>
        <strain evidence="1">AT1</strain>
    </source>
</reference>
<dbReference type="EMBL" id="CM046396">
    <property type="protein sequence ID" value="KAI8538758.1"/>
    <property type="molecule type" value="Genomic_DNA"/>
</dbReference>